<evidence type="ECO:0000313" key="1">
    <source>
        <dbReference type="EMBL" id="NKW09088.1"/>
    </source>
</evidence>
<dbReference type="AlphaFoldDB" id="A0A7X6FRQ0"/>
<evidence type="ECO:0000313" key="2">
    <source>
        <dbReference type="Proteomes" id="UP000558475"/>
    </source>
</evidence>
<comment type="caution">
    <text evidence="1">The sequence shown here is derived from an EMBL/GenBank/DDBJ whole genome shotgun (WGS) entry which is preliminary data.</text>
</comment>
<dbReference type="EMBL" id="JAAXZB010000001">
    <property type="protein sequence ID" value="NKW09088.1"/>
    <property type="molecule type" value="Genomic_DNA"/>
</dbReference>
<proteinExistence type="predicted"/>
<name>A0A7X6FRQ0_9HYPH</name>
<dbReference type="Proteomes" id="UP000558475">
    <property type="component" value="Unassembled WGS sequence"/>
</dbReference>
<sequence>MATNAIRFSFGVIRPQREFAIPYTKCHAATAKRAETGAECRVYKHFCTKQQAFVGCQTASEIFRLEAVAFISIACMCTGKNFTTIA</sequence>
<reference evidence="1 2" key="1">
    <citation type="submission" date="2020-04" db="EMBL/GenBank/DDBJ databases">
        <title>Whole genome sequencing of clinical and environmental type strains of Ochrobactrum.</title>
        <authorList>
            <person name="Dharne M."/>
        </authorList>
    </citation>
    <scope>NUCLEOTIDE SEQUENCE [LARGE SCALE GENOMIC DNA]</scope>
    <source>
        <strain evidence="1 2">DSM 13340</strain>
    </source>
</reference>
<gene>
    <name evidence="1" type="ORF">HGG76_02045</name>
</gene>
<accession>A0A7X6FRQ0</accession>
<organism evidence="1 2">
    <name type="scientific">Brucella tritici</name>
    <dbReference type="NCBI Taxonomy" id="94626"/>
    <lineage>
        <taxon>Bacteria</taxon>
        <taxon>Pseudomonadati</taxon>
        <taxon>Pseudomonadota</taxon>
        <taxon>Alphaproteobacteria</taxon>
        <taxon>Hyphomicrobiales</taxon>
        <taxon>Brucellaceae</taxon>
        <taxon>Brucella/Ochrobactrum group</taxon>
        <taxon>Brucella</taxon>
    </lineage>
</organism>
<protein>
    <submittedName>
        <fullName evidence="1">Uncharacterized protein</fullName>
    </submittedName>
</protein>